<protein>
    <submittedName>
        <fullName evidence="2">Uncharacterized protein</fullName>
    </submittedName>
</protein>
<dbReference type="OrthoDB" id="7573856at2"/>
<reference evidence="2 3" key="1">
    <citation type="submission" date="2017-09" db="EMBL/GenBank/DDBJ databases">
        <title>Sphingomonas panjinensis sp.nov., isolated from oil-contaminated soil.</title>
        <authorList>
            <person name="Wang L."/>
            <person name="Chen L."/>
        </authorList>
    </citation>
    <scope>NUCLEOTIDE SEQUENCE [LARGE SCALE GENOMIC DNA]</scope>
    <source>
        <strain evidence="2 3">FW-11</strain>
    </source>
</reference>
<evidence type="ECO:0000313" key="3">
    <source>
        <dbReference type="Proteomes" id="UP000244162"/>
    </source>
</evidence>
<name>A0A2T5G1L1_9SPHN</name>
<comment type="caution">
    <text evidence="2">The sequence shown here is derived from an EMBL/GenBank/DDBJ whole genome shotgun (WGS) entry which is preliminary data.</text>
</comment>
<feature type="region of interest" description="Disordered" evidence="1">
    <location>
        <begin position="1"/>
        <end position="93"/>
    </location>
</feature>
<dbReference type="AlphaFoldDB" id="A0A2T5G1L1"/>
<dbReference type="RefSeq" id="WP_107966283.1">
    <property type="nucleotide sequence ID" value="NZ_NWBU01000004.1"/>
</dbReference>
<dbReference type="Proteomes" id="UP000244162">
    <property type="component" value="Unassembled WGS sequence"/>
</dbReference>
<proteinExistence type="predicted"/>
<accession>A0A2T5G1L1</accession>
<gene>
    <name evidence="2" type="ORF">CLG96_02595</name>
</gene>
<evidence type="ECO:0000256" key="1">
    <source>
        <dbReference type="SAM" id="MobiDB-lite"/>
    </source>
</evidence>
<organism evidence="2 3">
    <name type="scientific">Sphingomonas oleivorans</name>
    <dbReference type="NCBI Taxonomy" id="1735121"/>
    <lineage>
        <taxon>Bacteria</taxon>
        <taxon>Pseudomonadati</taxon>
        <taxon>Pseudomonadota</taxon>
        <taxon>Alphaproteobacteria</taxon>
        <taxon>Sphingomonadales</taxon>
        <taxon>Sphingomonadaceae</taxon>
        <taxon>Sphingomonas</taxon>
    </lineage>
</organism>
<evidence type="ECO:0000313" key="2">
    <source>
        <dbReference type="EMBL" id="PTQ13047.1"/>
    </source>
</evidence>
<keyword evidence="3" id="KW-1185">Reference proteome</keyword>
<sequence>MSDSKHPMQADGSGTSRNAGDSVDQPEANGRKTSGESGGGFYPNPHRGKKPGRSPSDFLGHGGQTVMAYHGTGQLGDKKIEGQENPNSPSKEE</sequence>
<dbReference type="EMBL" id="NWBU01000004">
    <property type="protein sequence ID" value="PTQ13047.1"/>
    <property type="molecule type" value="Genomic_DNA"/>
</dbReference>
<feature type="compositionally biased region" description="Polar residues" evidence="1">
    <location>
        <begin position="84"/>
        <end position="93"/>
    </location>
</feature>